<protein>
    <submittedName>
        <fullName evidence="1">Uncharacterized protein</fullName>
    </submittedName>
</protein>
<keyword evidence="2" id="KW-1185">Reference proteome</keyword>
<dbReference type="RefSeq" id="WP_005438214.1">
    <property type="nucleotide sequence ID" value="NZ_CM001440.1"/>
</dbReference>
<dbReference type="AlphaFoldDB" id="H5XFW7"/>
<gene>
    <name evidence="1" type="ORF">SaccyDRAFT_2668</name>
</gene>
<sequence length="93" mass="10248">MHVAVAGFRSGRRGRVAVQLGVPIADLAGYGAQKQTRAGRTEWKDLEEFLLARVVEHDAPSVLFRLGYPCYCVDHRATPPWMPKHSGIGESVC</sequence>
<organism evidence="1 2">
    <name type="scientific">Saccharomonospora cyanea NA-134</name>
    <dbReference type="NCBI Taxonomy" id="882082"/>
    <lineage>
        <taxon>Bacteria</taxon>
        <taxon>Bacillati</taxon>
        <taxon>Actinomycetota</taxon>
        <taxon>Actinomycetes</taxon>
        <taxon>Pseudonocardiales</taxon>
        <taxon>Pseudonocardiaceae</taxon>
        <taxon>Saccharomonospora</taxon>
    </lineage>
</organism>
<dbReference type="OrthoDB" id="4337906at2"/>
<dbReference type="eggNOG" id="COG4644">
    <property type="taxonomic scope" value="Bacteria"/>
</dbReference>
<dbReference type="EMBL" id="CM001440">
    <property type="protein sequence ID" value="EHR61523.1"/>
    <property type="molecule type" value="Genomic_DNA"/>
</dbReference>
<evidence type="ECO:0000313" key="1">
    <source>
        <dbReference type="EMBL" id="EHR61523.1"/>
    </source>
</evidence>
<reference evidence="1 2" key="1">
    <citation type="submission" date="2011-11" db="EMBL/GenBank/DDBJ databases">
        <title>The Noncontiguous Finished sequence of Saccharomonospora cyanea NA-134.</title>
        <authorList>
            <consortium name="US DOE Joint Genome Institute"/>
            <person name="Lucas S."/>
            <person name="Han J."/>
            <person name="Lapidus A."/>
            <person name="Cheng J.-F."/>
            <person name="Goodwin L."/>
            <person name="Pitluck S."/>
            <person name="Peters L."/>
            <person name="Ovchinnikova G."/>
            <person name="Lu M."/>
            <person name="Detter J.C."/>
            <person name="Han C."/>
            <person name="Tapia R."/>
            <person name="Land M."/>
            <person name="Hauser L."/>
            <person name="Kyrpides N."/>
            <person name="Ivanova N."/>
            <person name="Pagani I."/>
            <person name="Brambilla E.-M."/>
            <person name="Klenk H.-P."/>
            <person name="Woyke T."/>
        </authorList>
    </citation>
    <scope>NUCLEOTIDE SEQUENCE [LARGE SCALE GENOMIC DNA]</scope>
    <source>
        <strain evidence="1 2">NA-134</strain>
    </source>
</reference>
<dbReference type="Proteomes" id="UP000002791">
    <property type="component" value="Chromosome"/>
</dbReference>
<accession>H5XFW7</accession>
<evidence type="ECO:0000313" key="2">
    <source>
        <dbReference type="Proteomes" id="UP000002791"/>
    </source>
</evidence>
<name>H5XFW7_9PSEU</name>
<proteinExistence type="predicted"/>
<dbReference type="HOGENOM" id="CLU_2397810_0_0_11"/>